<proteinExistence type="predicted"/>
<dbReference type="GO" id="GO:0006400">
    <property type="term" value="P:tRNA modification"/>
    <property type="evidence" value="ECO:0007669"/>
    <property type="project" value="InterPro"/>
</dbReference>
<name>A0A8S5UEL6_9CAUD</name>
<dbReference type="InterPro" id="IPR036511">
    <property type="entry name" value="TGT-like_sf"/>
</dbReference>
<reference evidence="1" key="1">
    <citation type="journal article" date="2021" name="Proc. Natl. Acad. Sci. U.S.A.">
        <title>A Catalog of Tens of Thousands of Viruses from Human Metagenomes Reveals Hidden Associations with Chronic Diseases.</title>
        <authorList>
            <person name="Tisza M.J."/>
            <person name="Buck C.B."/>
        </authorList>
    </citation>
    <scope>NUCLEOTIDE SEQUENCE</scope>
    <source>
        <strain evidence="1">CtX5W26</strain>
    </source>
</reference>
<accession>A0A8S5UEL6</accession>
<dbReference type="EMBL" id="BK016076">
    <property type="protein sequence ID" value="DAF92925.1"/>
    <property type="molecule type" value="Genomic_DNA"/>
</dbReference>
<protein>
    <submittedName>
        <fullName evidence="1">Queuine tRNA-ribosyltransferase</fullName>
    </submittedName>
</protein>
<dbReference type="Gene3D" id="3.20.20.105">
    <property type="entry name" value="Queuine tRNA-ribosyltransferase-like"/>
    <property type="match status" value="1"/>
</dbReference>
<organism evidence="1">
    <name type="scientific">Siphoviridae sp. ctX5W26</name>
    <dbReference type="NCBI Taxonomy" id="2825540"/>
    <lineage>
        <taxon>Viruses</taxon>
        <taxon>Duplodnaviria</taxon>
        <taxon>Heunggongvirae</taxon>
        <taxon>Uroviricota</taxon>
        <taxon>Caudoviricetes</taxon>
    </lineage>
</organism>
<evidence type="ECO:0000313" key="1">
    <source>
        <dbReference type="EMBL" id="DAF92925.1"/>
    </source>
</evidence>
<sequence length="345" mass="39489">MERYIFSGGLTKTMANLLSNIPDFKPMDVLVTQLDKSSIQCMLDLKKDGVVKSLFIDSGAYSMYTGKAKDLDVDEYIDFVNSIDDDICLIAQLDTLPGKFGIPKKREDYIESGKKSWENYLYMRKKLKSPEKLIPVFHYGEPFSVLQNMLDWRDKTYDPSKDSRKKNDKGQVWSDEFGWIYPDRVVVCGLSPANDSAQGVKNRYLAECYDFIAKSSYTDIKTHLFGMTSLDALKKFPAFSADSVSHRLRTGYAKIYTVKWGTISLSNKPRTVKTKSNMSFLQTCDSKTYEEFKELCASYNLTVDQICNDNASRVAMDIMEVQKAIEGKYKYNPNNLKKQKQLFAI</sequence>